<dbReference type="Proteomes" id="UP000063236">
    <property type="component" value="Unassembled WGS sequence"/>
</dbReference>
<dbReference type="PANTHER" id="PTHR32305">
    <property type="match status" value="1"/>
</dbReference>
<dbReference type="SUPFAM" id="SSF69349">
    <property type="entry name" value="Phage fibre proteins"/>
    <property type="match status" value="1"/>
</dbReference>
<gene>
    <name evidence="8" type="ORF">WL88_16915</name>
</gene>
<accession>A0AAW3PE35</accession>
<feature type="compositionally biased region" description="Basic and acidic residues" evidence="4">
    <location>
        <begin position="273"/>
        <end position="288"/>
    </location>
</feature>
<dbReference type="AlphaFoldDB" id="A0AAW3PE35"/>
<dbReference type="InterPro" id="IPR028244">
    <property type="entry name" value="T6SS_Rhs_Vgr_dom"/>
</dbReference>
<sequence>MPDFLQSRTLAVAGAALPVFNGKPVLVPARLSGTETLGELFCYTLELKTIDMLAFSPSITANVDLDKLIGTEVTVLVQIEGIGIFVPGMPGNTGTGNIGAGTREITGLVTSARFVREEGRAMVYELTLRPWLWLATKNQDCRLFQDMDVMEITDAVLSAYMFPVEKWLVGNYPRRDIQRQNWESDFGFVCRLWQEWGIYFWFEHGNGHHRLILCDSIGAHRPHGEAYRAIQYKAPGAKRIDQEHIHELSVENHLTTGRATSVDYDYTTPRADLTSRDEDPRDTSHAGQEHYGWGDYAQPQAGVSGLSGEHNDAQREADYLVRVRMDALRCAGLRVKGTGNMRGLVTGQTFTLEHHPQHAANREYLVVSSALTIEEVAQASGVGQHYRCTTEFEIQPTSEMFRPAQTLTKPRTSGPEYAIVTGPADQEIWTDAYGRVKVRFLWDRSAARDHTSSCWVRVSSPWQGNQFGATHLPRIGQEVLVEHIHGDPDLPVVTGRVVNAFNQPAWALPDNQALSGFRSRGLKCGQSNHFVQDDTSGEIQTQLSSDYGTSQLSLGFVRRILGNKGRQDARGKGFDLRTDLWGVVRAAMGLLITTEARNGAQSHAKDMGETVQRLTQARDIHVSLTRLAQKHDAQQADADQSEVTNAIKAQNDAIRGGTPTSDDPHPEMSTPHVVVASPAGIETTTAGSTHIASDENLALTTGGHVGIAARKSLYASVAEAFSLFVHKLGIKLVAASGKVRIEAQGDNVEIVAKKVLELMSTTDWINVTAKHGIRLNGGGTELEISPKGILGFTDGQFLVHADDHATDAPQSKPADFPSFPSGKVNQAFPFSL</sequence>
<evidence type="ECO:0000259" key="7">
    <source>
        <dbReference type="Pfam" id="PF13296"/>
    </source>
</evidence>
<evidence type="ECO:0000313" key="9">
    <source>
        <dbReference type="Proteomes" id="UP000063236"/>
    </source>
</evidence>
<proteinExistence type="inferred from homology"/>
<evidence type="ECO:0000259" key="6">
    <source>
        <dbReference type="Pfam" id="PF10106"/>
    </source>
</evidence>
<dbReference type="Pfam" id="PF10106">
    <property type="entry name" value="DUF2345"/>
    <property type="match status" value="1"/>
</dbReference>
<dbReference type="Gene3D" id="2.40.50.230">
    <property type="entry name" value="Gp5 N-terminal domain"/>
    <property type="match status" value="1"/>
</dbReference>
<dbReference type="SUPFAM" id="SSF69255">
    <property type="entry name" value="gp5 N-terminal domain-like"/>
    <property type="match status" value="1"/>
</dbReference>
<feature type="domain" description="DUF2345" evidence="6">
    <location>
        <begin position="661"/>
        <end position="810"/>
    </location>
</feature>
<dbReference type="InterPro" id="IPR050708">
    <property type="entry name" value="T6SS_VgrG/RHS"/>
</dbReference>
<dbReference type="SUPFAM" id="SSF69279">
    <property type="entry name" value="Phage tail proteins"/>
    <property type="match status" value="2"/>
</dbReference>
<dbReference type="Gene3D" id="3.55.50.10">
    <property type="entry name" value="Baseplate protein-like domains"/>
    <property type="match status" value="1"/>
</dbReference>
<feature type="region of interest" description="Disordered" evidence="4">
    <location>
        <begin position="268"/>
        <end position="294"/>
    </location>
</feature>
<dbReference type="InterPro" id="IPR037026">
    <property type="entry name" value="Vgr_OB-fold_dom_sf"/>
</dbReference>
<name>A0AAW3PE35_9BURK</name>
<reference evidence="8 9" key="1">
    <citation type="submission" date="2015-11" db="EMBL/GenBank/DDBJ databases">
        <title>Expanding the genomic diversity of Burkholderia species for the development of highly accurate diagnostics.</title>
        <authorList>
            <person name="Sahl J."/>
            <person name="Keim P."/>
            <person name="Wagner D."/>
        </authorList>
    </citation>
    <scope>NUCLEOTIDE SEQUENCE [LARGE SCALE GENOMIC DNA]</scope>
    <source>
        <strain evidence="8 9">MSMB378WGS</strain>
    </source>
</reference>
<dbReference type="InterPro" id="IPR018769">
    <property type="entry name" value="VgrG2_DUF2345"/>
</dbReference>
<comment type="subcellular location">
    <subcellularLocation>
        <location evidence="1">Secreted</location>
    </subcellularLocation>
</comment>
<dbReference type="Pfam" id="PF04717">
    <property type="entry name" value="Phage_base_V"/>
    <property type="match status" value="1"/>
</dbReference>
<dbReference type="Pfam" id="PF05954">
    <property type="entry name" value="Phage_GPD"/>
    <property type="match status" value="1"/>
</dbReference>
<protein>
    <submittedName>
        <fullName evidence="8">Type VI secretion protein ImpA</fullName>
    </submittedName>
</protein>
<dbReference type="Gene3D" id="4.10.220.110">
    <property type="match status" value="1"/>
</dbReference>
<comment type="similarity">
    <text evidence="2">Belongs to the VgrG protein family.</text>
</comment>
<dbReference type="InterPro" id="IPR006531">
    <property type="entry name" value="Gp5/Vgr_OB"/>
</dbReference>
<dbReference type="Gene3D" id="2.30.110.50">
    <property type="match status" value="1"/>
</dbReference>
<dbReference type="RefSeq" id="WP_059510309.1">
    <property type="nucleotide sequence ID" value="NZ_LOYB01000030.1"/>
</dbReference>
<evidence type="ECO:0000256" key="2">
    <source>
        <dbReference type="ARBA" id="ARBA00005558"/>
    </source>
</evidence>
<evidence type="ECO:0000256" key="1">
    <source>
        <dbReference type="ARBA" id="ARBA00004613"/>
    </source>
</evidence>
<dbReference type="NCBIfam" id="TIGR01646">
    <property type="entry name" value="vgr_GE"/>
    <property type="match status" value="1"/>
</dbReference>
<dbReference type="NCBIfam" id="TIGR03361">
    <property type="entry name" value="VI_Rhs_Vgr"/>
    <property type="match status" value="1"/>
</dbReference>
<feature type="domain" description="Gp5/Type VI secretion system Vgr protein OB-fold" evidence="5">
    <location>
        <begin position="431"/>
        <end position="495"/>
    </location>
</feature>
<dbReference type="PANTHER" id="PTHR32305:SF15">
    <property type="entry name" value="PROTEIN RHSA-RELATED"/>
    <property type="match status" value="1"/>
</dbReference>
<evidence type="ECO:0000256" key="4">
    <source>
        <dbReference type="SAM" id="MobiDB-lite"/>
    </source>
</evidence>
<evidence type="ECO:0000256" key="3">
    <source>
        <dbReference type="ARBA" id="ARBA00022525"/>
    </source>
</evidence>
<evidence type="ECO:0000259" key="5">
    <source>
        <dbReference type="Pfam" id="PF04717"/>
    </source>
</evidence>
<dbReference type="InterPro" id="IPR017847">
    <property type="entry name" value="T6SS_RhsGE_Vgr_subset"/>
</dbReference>
<dbReference type="InterPro" id="IPR006533">
    <property type="entry name" value="T6SS_Vgr_RhsGE"/>
</dbReference>
<feature type="domain" description="Putative type VI secretion system Rhs element associated Vgr" evidence="7">
    <location>
        <begin position="523"/>
        <end position="628"/>
    </location>
</feature>
<evidence type="ECO:0000313" key="8">
    <source>
        <dbReference type="EMBL" id="KWF51602.1"/>
    </source>
</evidence>
<comment type="caution">
    <text evidence="8">The sequence shown here is derived from an EMBL/GenBank/DDBJ whole genome shotgun (WGS) entry which is preliminary data.</text>
</comment>
<dbReference type="GO" id="GO:0005576">
    <property type="term" value="C:extracellular region"/>
    <property type="evidence" value="ECO:0007669"/>
    <property type="project" value="UniProtKB-SubCell"/>
</dbReference>
<dbReference type="EMBL" id="LPJV01000036">
    <property type="protein sequence ID" value="KWF51602.1"/>
    <property type="molecule type" value="Genomic_DNA"/>
</dbReference>
<organism evidence="8 9">
    <name type="scientific">Burkholderia diffusa</name>
    <dbReference type="NCBI Taxonomy" id="488732"/>
    <lineage>
        <taxon>Bacteria</taxon>
        <taxon>Pseudomonadati</taxon>
        <taxon>Pseudomonadota</taxon>
        <taxon>Betaproteobacteria</taxon>
        <taxon>Burkholderiales</taxon>
        <taxon>Burkholderiaceae</taxon>
        <taxon>Burkholderia</taxon>
        <taxon>Burkholderia cepacia complex</taxon>
    </lineage>
</organism>
<dbReference type="Pfam" id="PF13296">
    <property type="entry name" value="T6SS_Vgr"/>
    <property type="match status" value="1"/>
</dbReference>
<keyword evidence="3" id="KW-0964">Secreted</keyword>